<organism evidence="1">
    <name type="scientific">uncultured marine group II/III euryarchaeote KM3_14_H03</name>
    <dbReference type="NCBI Taxonomy" id="1457891"/>
    <lineage>
        <taxon>Archaea</taxon>
        <taxon>Methanobacteriati</taxon>
        <taxon>Methanobacteriota</taxon>
        <taxon>environmental samples</taxon>
    </lineage>
</organism>
<reference evidence="1" key="1">
    <citation type="journal article" date="2014" name="Genome Biol. Evol.">
        <title>Pangenome evidence for extensive interdomain horizontal transfer affecting lineage core and shell genes in uncultured planktonic thaumarchaeota and euryarchaeota.</title>
        <authorList>
            <person name="Deschamps P."/>
            <person name="Zivanovic Y."/>
            <person name="Moreira D."/>
            <person name="Rodriguez-Valera F."/>
            <person name="Lopez-Garcia P."/>
        </authorList>
    </citation>
    <scope>NUCLEOTIDE SEQUENCE</scope>
</reference>
<dbReference type="Gene3D" id="3.10.20.30">
    <property type="match status" value="1"/>
</dbReference>
<sequence>MAPREGFEPPRPMDSGFRIHRNTGLCDLGSAPATYESNIRLTRCVRGVRIQVEHDNRSLSLESDVPISISQILDRLSIPASTVLAVHGDTIVPHTSIIESDISLELIVVSSGG</sequence>
<dbReference type="EMBL" id="KF900631">
    <property type="protein sequence ID" value="AIF01801.1"/>
    <property type="molecule type" value="Genomic_DNA"/>
</dbReference>
<dbReference type="InterPro" id="IPR012675">
    <property type="entry name" value="Beta-grasp_dom_sf"/>
</dbReference>
<dbReference type="AlphaFoldDB" id="A0A075GCL5"/>
<name>A0A075GCL5_9EURY</name>
<evidence type="ECO:0008006" key="2">
    <source>
        <dbReference type="Google" id="ProtNLM"/>
    </source>
</evidence>
<proteinExistence type="predicted"/>
<accession>A0A075GCL5</accession>
<evidence type="ECO:0000313" key="1">
    <source>
        <dbReference type="EMBL" id="AIF01801.1"/>
    </source>
</evidence>
<protein>
    <recommendedName>
        <fullName evidence="2">MoaD/ThiS family protein</fullName>
    </recommendedName>
</protein>